<comment type="similarity">
    <text evidence="1">Belongs to the dUTPase family.</text>
</comment>
<dbReference type="EMBL" id="FOEN01000003">
    <property type="protein sequence ID" value="SEP94947.1"/>
    <property type="molecule type" value="Genomic_DNA"/>
</dbReference>
<dbReference type="GO" id="GO:0000287">
    <property type="term" value="F:magnesium ion binding"/>
    <property type="evidence" value="ECO:0007669"/>
    <property type="project" value="InterPro"/>
</dbReference>
<evidence type="ECO:0000256" key="1">
    <source>
        <dbReference type="ARBA" id="ARBA00006581"/>
    </source>
</evidence>
<dbReference type="InterPro" id="IPR033704">
    <property type="entry name" value="dUTPase_trimeric"/>
</dbReference>
<dbReference type="Proteomes" id="UP000198833">
    <property type="component" value="Unassembled WGS sequence"/>
</dbReference>
<evidence type="ECO:0000313" key="7">
    <source>
        <dbReference type="EMBL" id="SEP94947.1"/>
    </source>
</evidence>
<dbReference type="STRING" id="89093.SAMN04488558_103177"/>
<organism evidence="7 8">
    <name type="scientific">Ignavigranum ruoffiae</name>
    <dbReference type="NCBI Taxonomy" id="89093"/>
    <lineage>
        <taxon>Bacteria</taxon>
        <taxon>Bacillati</taxon>
        <taxon>Bacillota</taxon>
        <taxon>Bacilli</taxon>
        <taxon>Lactobacillales</taxon>
        <taxon>Aerococcaceae</taxon>
        <taxon>Ignavigranum</taxon>
    </lineage>
</organism>
<accession>A0A1H9C1W9</accession>
<reference evidence="7 8" key="1">
    <citation type="submission" date="2016-10" db="EMBL/GenBank/DDBJ databases">
        <authorList>
            <person name="de Groot N.N."/>
        </authorList>
    </citation>
    <scope>NUCLEOTIDE SEQUENCE [LARGE SCALE GENOMIC DNA]</scope>
    <source>
        <strain evidence="7 8">DSM 15695</strain>
    </source>
</reference>
<dbReference type="GO" id="GO:0046081">
    <property type="term" value="P:dUTP catabolic process"/>
    <property type="evidence" value="ECO:0007669"/>
    <property type="project" value="InterPro"/>
</dbReference>
<feature type="domain" description="dUTPase-like" evidence="6">
    <location>
        <begin position="73"/>
        <end position="177"/>
    </location>
</feature>
<evidence type="ECO:0000256" key="3">
    <source>
        <dbReference type="ARBA" id="ARBA00022801"/>
    </source>
</evidence>
<proteinExistence type="inferred from homology"/>
<protein>
    <recommendedName>
        <fullName evidence="2">dUTP diphosphatase</fullName>
        <ecNumber evidence="2">3.6.1.23</ecNumber>
    </recommendedName>
</protein>
<dbReference type="Gene3D" id="2.70.40.10">
    <property type="match status" value="1"/>
</dbReference>
<dbReference type="EC" id="3.6.1.23" evidence="2"/>
<evidence type="ECO:0000256" key="4">
    <source>
        <dbReference type="ARBA" id="ARBA00023080"/>
    </source>
</evidence>
<evidence type="ECO:0000256" key="2">
    <source>
        <dbReference type="ARBA" id="ARBA00012379"/>
    </source>
</evidence>
<evidence type="ECO:0000256" key="5">
    <source>
        <dbReference type="ARBA" id="ARBA00047686"/>
    </source>
</evidence>
<dbReference type="GO" id="GO:0004170">
    <property type="term" value="F:dUTP diphosphatase activity"/>
    <property type="evidence" value="ECO:0007669"/>
    <property type="project" value="UniProtKB-EC"/>
</dbReference>
<dbReference type="InterPro" id="IPR036157">
    <property type="entry name" value="dUTPase-like_sf"/>
</dbReference>
<dbReference type="RefSeq" id="WP_412457629.1">
    <property type="nucleotide sequence ID" value="NZ_FOEN01000003.1"/>
</dbReference>
<dbReference type="Pfam" id="PF00692">
    <property type="entry name" value="dUTPase"/>
    <property type="match status" value="1"/>
</dbReference>
<sequence length="178" mass="20439">MMQKIRGFEIVTAFKSKDIQLPYRSTHHAAGYDIQAAETIIIPSYWEQLFKYFWAKINKTADVEHKFDEEIFKASLVPTGLKAYMQEDEYLQIINRSSNPLKRFLTLPNSVGIIDADYYNNSKNEGHIFVQLINYGLKDWEIKKGDRIAQAIFTKYLKVDGDQGGLSQREGGFGSSGR</sequence>
<keyword evidence="4" id="KW-0546">Nucleotide metabolism</keyword>
<gene>
    <name evidence="7" type="ORF">SAMN04488558_103177</name>
</gene>
<dbReference type="InterPro" id="IPR029054">
    <property type="entry name" value="dUTPase-like"/>
</dbReference>
<comment type="catalytic activity">
    <reaction evidence="5">
        <text>dUTP + H2O = dUMP + diphosphate + H(+)</text>
        <dbReference type="Rhea" id="RHEA:10248"/>
        <dbReference type="ChEBI" id="CHEBI:15377"/>
        <dbReference type="ChEBI" id="CHEBI:15378"/>
        <dbReference type="ChEBI" id="CHEBI:33019"/>
        <dbReference type="ChEBI" id="CHEBI:61555"/>
        <dbReference type="ChEBI" id="CHEBI:246422"/>
        <dbReference type="EC" id="3.6.1.23"/>
    </reaction>
</comment>
<name>A0A1H9C1W9_9LACT</name>
<dbReference type="AlphaFoldDB" id="A0A1H9C1W9"/>
<keyword evidence="8" id="KW-1185">Reference proteome</keyword>
<keyword evidence="3 7" id="KW-0378">Hydrolase</keyword>
<dbReference type="GO" id="GO:0006226">
    <property type="term" value="P:dUMP biosynthetic process"/>
    <property type="evidence" value="ECO:0007669"/>
    <property type="project" value="InterPro"/>
</dbReference>
<dbReference type="InterPro" id="IPR008181">
    <property type="entry name" value="dUTPase"/>
</dbReference>
<evidence type="ECO:0000259" key="6">
    <source>
        <dbReference type="Pfam" id="PF00692"/>
    </source>
</evidence>
<dbReference type="SUPFAM" id="SSF51283">
    <property type="entry name" value="dUTPase-like"/>
    <property type="match status" value="1"/>
</dbReference>
<dbReference type="CDD" id="cd07557">
    <property type="entry name" value="trimeric_dUTPase"/>
    <property type="match status" value="1"/>
</dbReference>
<evidence type="ECO:0000313" key="8">
    <source>
        <dbReference type="Proteomes" id="UP000198833"/>
    </source>
</evidence>
<dbReference type="PANTHER" id="PTHR11241:SF0">
    <property type="entry name" value="DEOXYURIDINE 5'-TRIPHOSPHATE NUCLEOTIDOHYDROLASE"/>
    <property type="match status" value="1"/>
</dbReference>
<dbReference type="PANTHER" id="PTHR11241">
    <property type="entry name" value="DEOXYURIDINE 5'-TRIPHOSPHATE NUCLEOTIDOHYDROLASE"/>
    <property type="match status" value="1"/>
</dbReference>